<keyword evidence="2 6" id="KW-0812">Transmembrane</keyword>
<feature type="transmembrane region" description="Helical" evidence="6">
    <location>
        <begin position="139"/>
        <end position="159"/>
    </location>
</feature>
<comment type="subcellular location">
    <subcellularLocation>
        <location evidence="1">Membrane</location>
        <topology evidence="1">Multi-pass membrane protein</topology>
    </subcellularLocation>
</comment>
<feature type="transmembrane region" description="Helical" evidence="6">
    <location>
        <begin position="25"/>
        <end position="48"/>
    </location>
</feature>
<dbReference type="PANTHER" id="PTHR33048">
    <property type="entry name" value="PTH11-LIKE INTEGRAL MEMBRANE PROTEIN (AFU_ORTHOLOGUE AFUA_5G11245)"/>
    <property type="match status" value="1"/>
</dbReference>
<dbReference type="PANTHER" id="PTHR33048:SF47">
    <property type="entry name" value="INTEGRAL MEMBRANE PROTEIN-RELATED"/>
    <property type="match status" value="1"/>
</dbReference>
<feature type="transmembrane region" description="Helical" evidence="6">
    <location>
        <begin position="60"/>
        <end position="83"/>
    </location>
</feature>
<evidence type="ECO:0000256" key="6">
    <source>
        <dbReference type="SAM" id="Phobius"/>
    </source>
</evidence>
<dbReference type="OrthoDB" id="4586364at2759"/>
<evidence type="ECO:0000256" key="3">
    <source>
        <dbReference type="ARBA" id="ARBA00022989"/>
    </source>
</evidence>
<evidence type="ECO:0000313" key="9">
    <source>
        <dbReference type="Proteomes" id="UP000078237"/>
    </source>
</evidence>
<feature type="transmembrane region" description="Helical" evidence="6">
    <location>
        <begin position="103"/>
        <end position="127"/>
    </location>
</feature>
<evidence type="ECO:0000259" key="7">
    <source>
        <dbReference type="Pfam" id="PF20684"/>
    </source>
</evidence>
<keyword evidence="3 6" id="KW-1133">Transmembrane helix</keyword>
<evidence type="ECO:0000256" key="2">
    <source>
        <dbReference type="ARBA" id="ARBA00022692"/>
    </source>
</evidence>
<dbReference type="InterPro" id="IPR049326">
    <property type="entry name" value="Rhodopsin_dom_fungi"/>
</dbReference>
<evidence type="ECO:0000256" key="4">
    <source>
        <dbReference type="ARBA" id="ARBA00023136"/>
    </source>
</evidence>
<dbReference type="Pfam" id="PF20684">
    <property type="entry name" value="Fung_rhodopsin"/>
    <property type="match status" value="1"/>
</dbReference>
<reference evidence="8 9" key="1">
    <citation type="journal article" date="2016" name="Genome Announc.">
        <title>Genome Sequence of Madurella mycetomatis mm55, Isolated from a Human Mycetoma Case in Sudan.</title>
        <authorList>
            <person name="Smit S."/>
            <person name="Derks M.F."/>
            <person name="Bervoets S."/>
            <person name="Fahal A."/>
            <person name="van Leeuwen W."/>
            <person name="van Belkum A."/>
            <person name="van de Sande W.W."/>
        </authorList>
    </citation>
    <scope>NUCLEOTIDE SEQUENCE [LARGE SCALE GENOMIC DNA]</scope>
    <source>
        <strain evidence="9">mm55</strain>
    </source>
</reference>
<gene>
    <name evidence="8" type="ORF">MMYC01_206356</name>
</gene>
<dbReference type="AlphaFoldDB" id="A0A175W4T6"/>
<dbReference type="STRING" id="100816.A0A175W4T6"/>
<dbReference type="GO" id="GO:0016020">
    <property type="term" value="C:membrane"/>
    <property type="evidence" value="ECO:0007669"/>
    <property type="project" value="UniProtKB-SubCell"/>
</dbReference>
<dbReference type="VEuPathDB" id="FungiDB:MMYC01_206356"/>
<name>A0A175W4T6_9PEZI</name>
<organism evidence="8 9">
    <name type="scientific">Madurella mycetomatis</name>
    <dbReference type="NCBI Taxonomy" id="100816"/>
    <lineage>
        <taxon>Eukaryota</taxon>
        <taxon>Fungi</taxon>
        <taxon>Dikarya</taxon>
        <taxon>Ascomycota</taxon>
        <taxon>Pezizomycotina</taxon>
        <taxon>Sordariomycetes</taxon>
        <taxon>Sordariomycetidae</taxon>
        <taxon>Sordariales</taxon>
        <taxon>Sordariales incertae sedis</taxon>
        <taxon>Madurella</taxon>
    </lineage>
</organism>
<sequence length="254" mass="28312">MPTRLGLGTHFDTHPLDKRRSFLELIFFTSLGYHVYLMLLKATFVLQYRRVFPLPVFQQICDIFLVFLAVWTLAGLVGGATICLPLSKNWDPLEPIWTCEKRVWFWIGHGIVHVVTDILILIMPLPLLKTLPLPPVQKIVLIGVFCLGFLTCVISGIRLTTIRPSLQDPDLTWTSAQTVLWSFGEVTCSIVCLCIPTLRPLLGSCFSRRFAGDNSTDREPGRFFHAPSTVGTGRLKGSIAPLTGVDTSSNNEAV</sequence>
<evidence type="ECO:0000256" key="5">
    <source>
        <dbReference type="ARBA" id="ARBA00038359"/>
    </source>
</evidence>
<feature type="domain" description="Rhodopsin" evidence="7">
    <location>
        <begin position="4"/>
        <end position="202"/>
    </location>
</feature>
<protein>
    <recommendedName>
        <fullName evidence="7">Rhodopsin domain-containing protein</fullName>
    </recommendedName>
</protein>
<comment type="caution">
    <text evidence="8">The sequence shown here is derived from an EMBL/GenBank/DDBJ whole genome shotgun (WGS) entry which is preliminary data.</text>
</comment>
<keyword evidence="4 6" id="KW-0472">Membrane</keyword>
<evidence type="ECO:0000256" key="1">
    <source>
        <dbReference type="ARBA" id="ARBA00004141"/>
    </source>
</evidence>
<comment type="similarity">
    <text evidence="5">Belongs to the SAT4 family.</text>
</comment>
<dbReference type="EMBL" id="LCTW02000117">
    <property type="protein sequence ID" value="KXX78509.1"/>
    <property type="molecule type" value="Genomic_DNA"/>
</dbReference>
<evidence type="ECO:0000313" key="8">
    <source>
        <dbReference type="EMBL" id="KXX78509.1"/>
    </source>
</evidence>
<keyword evidence="9" id="KW-1185">Reference proteome</keyword>
<dbReference type="InterPro" id="IPR052337">
    <property type="entry name" value="SAT4-like"/>
</dbReference>
<proteinExistence type="inferred from homology"/>
<accession>A0A175W4T6</accession>
<dbReference type="Proteomes" id="UP000078237">
    <property type="component" value="Unassembled WGS sequence"/>
</dbReference>